<evidence type="ECO:0000259" key="23">
    <source>
        <dbReference type="Pfam" id="PF00361"/>
    </source>
</evidence>
<dbReference type="GO" id="GO:0003954">
    <property type="term" value="F:NADH dehydrogenase activity"/>
    <property type="evidence" value="ECO:0007669"/>
    <property type="project" value="TreeGrafter"/>
</dbReference>
<keyword evidence="8 26" id="KW-0934">Plastid</keyword>
<dbReference type="GO" id="GO:0008137">
    <property type="term" value="F:NADH dehydrogenase (ubiquinone) activity"/>
    <property type="evidence" value="ECO:0007669"/>
    <property type="project" value="InterPro"/>
</dbReference>
<gene>
    <name evidence="26" type="primary">ndhF</name>
</gene>
<evidence type="ECO:0000256" key="19">
    <source>
        <dbReference type="ARBA" id="ARBA00031649"/>
    </source>
</evidence>
<keyword evidence="10" id="KW-0874">Quinone</keyword>
<comment type="subunit">
    <text evidence="4">NDH is composed of at least 16 different subunits, 5 of which are encoded in the nucleus.</text>
</comment>
<dbReference type="Pfam" id="PF00361">
    <property type="entry name" value="Proton_antipo_M"/>
    <property type="match status" value="1"/>
</dbReference>
<dbReference type="GO" id="GO:0015990">
    <property type="term" value="P:electron transport coupled proton transport"/>
    <property type="evidence" value="ECO:0007669"/>
    <property type="project" value="TreeGrafter"/>
</dbReference>
<evidence type="ECO:0000256" key="7">
    <source>
        <dbReference type="ARBA" id="ARBA00022528"/>
    </source>
</evidence>
<dbReference type="InterPro" id="IPR002128">
    <property type="entry name" value="NADH_UbQ_OxRdtase_chlpt_su5_C"/>
</dbReference>
<feature type="transmembrane region" description="Helical" evidence="22">
    <location>
        <begin position="145"/>
        <end position="166"/>
    </location>
</feature>
<dbReference type="Pfam" id="PF01010">
    <property type="entry name" value="Proton_antipo_C"/>
    <property type="match status" value="1"/>
</dbReference>
<evidence type="ECO:0000256" key="18">
    <source>
        <dbReference type="ARBA" id="ARBA00029876"/>
    </source>
</evidence>
<feature type="transmembrane region" description="Helical" evidence="22">
    <location>
        <begin position="318"/>
        <end position="339"/>
    </location>
</feature>
<dbReference type="GO" id="GO:0048038">
    <property type="term" value="F:quinone binding"/>
    <property type="evidence" value="ECO:0007669"/>
    <property type="project" value="UniProtKB-KW"/>
</dbReference>
<feature type="transmembrane region" description="Helical" evidence="22">
    <location>
        <begin position="293"/>
        <end position="311"/>
    </location>
</feature>
<evidence type="ECO:0000313" key="26">
    <source>
        <dbReference type="EMBL" id="AVA09443.1"/>
    </source>
</evidence>
<proteinExistence type="inferred from homology"/>
<feature type="transmembrane region" description="Helical" evidence="22">
    <location>
        <begin position="351"/>
        <end position="373"/>
    </location>
</feature>
<keyword evidence="7 27" id="KW-0150">Chloroplast</keyword>
<feature type="transmembrane region" description="Helical" evidence="22">
    <location>
        <begin position="85"/>
        <end position="109"/>
    </location>
</feature>
<feature type="transmembrane region" description="Helical" evidence="22">
    <location>
        <begin position="718"/>
        <end position="737"/>
    </location>
</feature>
<organism evidence="26">
    <name type="scientific">Fraxinus chiisanensis</name>
    <dbReference type="NCBI Taxonomy" id="490838"/>
    <lineage>
        <taxon>Eukaryota</taxon>
        <taxon>Viridiplantae</taxon>
        <taxon>Streptophyta</taxon>
        <taxon>Embryophyta</taxon>
        <taxon>Tracheophyta</taxon>
        <taxon>Spermatophyta</taxon>
        <taxon>Magnoliopsida</taxon>
        <taxon>eudicotyledons</taxon>
        <taxon>Gunneridae</taxon>
        <taxon>Pentapetalae</taxon>
        <taxon>asterids</taxon>
        <taxon>lamiids</taxon>
        <taxon>Lamiales</taxon>
        <taxon>Oleaceae</taxon>
        <taxon>Oleeae</taxon>
        <taxon>Fraxinus</taxon>
    </lineage>
</organism>
<dbReference type="RefSeq" id="YP_009468655.1">
    <property type="nucleotide sequence ID" value="NC_037171.1"/>
</dbReference>
<keyword evidence="6" id="KW-0813">Transport</keyword>
<reference evidence="26" key="2">
    <citation type="journal article" date="2018" name="Conserv Genet Resour">
        <title>Characterization of the complete chloroplast genome of Fraxinus chiisanensis (Oleaceae), an endemic to Korea.</title>
        <authorList>
            <person name="Kim C."/>
            <person name="Kim H.-J."/>
            <person name="Do H.D.K."/>
            <person name="Jung J."/>
            <person name="Kim J.-H."/>
        </authorList>
    </citation>
    <scope>NUCLEOTIDE SEQUENCE</scope>
</reference>
<dbReference type="Gene3D" id="1.20.5.2700">
    <property type="match status" value="1"/>
</dbReference>
<evidence type="ECO:0000256" key="13">
    <source>
        <dbReference type="ARBA" id="ARBA00022967"/>
    </source>
</evidence>
<evidence type="ECO:0000256" key="1">
    <source>
        <dbReference type="ARBA" id="ARBA00004059"/>
    </source>
</evidence>
<comment type="function">
    <text evidence="1">NDH shuttles electrons from NAD(P)H:plastoquinone, via FMN and iron-sulfur (Fe-S) centers, to quinones in the photosynthetic chain and possibly in a chloroplast respiratory chain. The immediate electron acceptor for the enzyme in this species is believed to be plastoquinone. Couples the redox reaction to proton translocation, and thus conserves the redox energy in a proton gradient.</text>
</comment>
<feature type="transmembrane region" description="Helical" evidence="22">
    <location>
        <begin position="6"/>
        <end position="28"/>
    </location>
</feature>
<comment type="catalytic activity">
    <reaction evidence="20">
        <text>a plastoquinone + NADPH + (n+1) H(+)(in) = a plastoquinol + NADP(+) + n H(+)(out)</text>
        <dbReference type="Rhea" id="RHEA:42612"/>
        <dbReference type="Rhea" id="RHEA-COMP:9561"/>
        <dbReference type="Rhea" id="RHEA-COMP:9562"/>
        <dbReference type="ChEBI" id="CHEBI:15378"/>
        <dbReference type="ChEBI" id="CHEBI:17757"/>
        <dbReference type="ChEBI" id="CHEBI:57783"/>
        <dbReference type="ChEBI" id="CHEBI:58349"/>
        <dbReference type="ChEBI" id="CHEBI:62192"/>
    </reaction>
</comment>
<dbReference type="EMBL" id="MG594385">
    <property type="protein sequence ID" value="AVA09443.1"/>
    <property type="molecule type" value="Genomic_DNA"/>
</dbReference>
<feature type="transmembrane region" description="Helical" evidence="22">
    <location>
        <begin position="187"/>
        <end position="205"/>
    </location>
</feature>
<feature type="transmembrane region" description="Helical" evidence="22">
    <location>
        <begin position="262"/>
        <end position="287"/>
    </location>
</feature>
<dbReference type="InterPro" id="IPR001516">
    <property type="entry name" value="Proton_antipo_N"/>
</dbReference>
<feature type="transmembrane region" description="Helical" evidence="22">
    <location>
        <begin position="121"/>
        <end position="139"/>
    </location>
</feature>
<feature type="domain" description="NADH:quinone oxidoreductase/Mrp antiporter transmembrane" evidence="23">
    <location>
        <begin position="141"/>
        <end position="441"/>
    </location>
</feature>
<accession>A0A2L0VCW4</accession>
<evidence type="ECO:0000259" key="25">
    <source>
        <dbReference type="Pfam" id="PF01010"/>
    </source>
</evidence>
<dbReference type="InterPro" id="IPR003945">
    <property type="entry name" value="NU5C-like"/>
</dbReference>
<protein>
    <recommendedName>
        <fullName evidence="5">NAD(P)H-quinone oxidoreductase subunit 5, chloroplastic</fullName>
    </recommendedName>
    <alternativeName>
        <fullName evidence="19">NAD(P)H dehydrogenase subunit 5</fullName>
    </alternativeName>
    <alternativeName>
        <fullName evidence="18">NADH-plastoquinone oxidoreductase subunit 5</fullName>
    </alternativeName>
</protein>
<feature type="domain" description="NADH-Ubiquinone oxidoreductase (complex I) chain 5 N-terminal" evidence="24">
    <location>
        <begin position="75"/>
        <end position="125"/>
    </location>
</feature>
<evidence type="ECO:0000256" key="15">
    <source>
        <dbReference type="ARBA" id="ARBA00023027"/>
    </source>
</evidence>
<evidence type="ECO:0000256" key="6">
    <source>
        <dbReference type="ARBA" id="ARBA00022448"/>
    </source>
</evidence>
<keyword evidence="14 22" id="KW-1133">Transmembrane helix</keyword>
<evidence type="ECO:0000256" key="12">
    <source>
        <dbReference type="ARBA" id="ARBA00022957"/>
    </source>
</evidence>
<evidence type="ECO:0000256" key="14">
    <source>
        <dbReference type="ARBA" id="ARBA00022989"/>
    </source>
</evidence>
<evidence type="ECO:0000256" key="9">
    <source>
        <dbReference type="ARBA" id="ARBA00022692"/>
    </source>
</evidence>
<dbReference type="InterPro" id="IPR018393">
    <property type="entry name" value="NADHpl_OxRdtase_5_subgr"/>
</dbReference>
<dbReference type="PRINTS" id="PR01435">
    <property type="entry name" value="NPOXDRDTASE5"/>
</dbReference>
<feature type="transmembrane region" description="Helical" evidence="22">
    <location>
        <begin position="40"/>
        <end position="60"/>
    </location>
</feature>
<evidence type="ECO:0000256" key="21">
    <source>
        <dbReference type="ARBA" id="ARBA00048026"/>
    </source>
</evidence>
<keyword evidence="11" id="KW-0521">NADP</keyword>
<keyword evidence="12" id="KW-0618">Plastoquinone</keyword>
<comment type="similarity">
    <text evidence="3">Belongs to the complex I subunit 5 family.</text>
</comment>
<dbReference type="PANTHER" id="PTHR42829:SF2">
    <property type="entry name" value="NADH-UBIQUINONE OXIDOREDUCTASE CHAIN 5"/>
    <property type="match status" value="1"/>
</dbReference>
<dbReference type="PANTHER" id="PTHR42829">
    <property type="entry name" value="NADH-UBIQUINONE OXIDOREDUCTASE CHAIN 5"/>
    <property type="match status" value="1"/>
</dbReference>
<dbReference type="NCBIfam" id="NF005141">
    <property type="entry name" value="PRK06590.1"/>
    <property type="match status" value="1"/>
</dbReference>
<dbReference type="AlphaFoldDB" id="A0A2L0VCW4"/>
<name>A0A2L0VCW4_9LAMI</name>
<dbReference type="GeneID" id="36275034"/>
<sequence length="738" mass="83550">MEQTYQYAWIIPFVPLSVPILIGVGLLLFPTATKNLRRMWAFPSILLLSIVMIFSINLSIQQINSSCIYQYVWSWTINNDFSLEFGYLIDPLTSIMSMLITTVGIMVLIYSDNYMAHDQGYLRFFAYMSFFSTSMLGLVTSSNLIQIYIFWELVGMCSYLLIGFWFTRPLAANACQKAFITNRVGDFGLLLGILGFYWITGSFEFRDLFEIVNNLIYNNEVNSSFVTLCAVLLFTGAVAKSAQFPLHVWLPDAMEGPTPISALIHAATMVAAGIFLVARLLPLFIVIPYIMNLISFIGIITVLLGATLALAQKDIKRGLAYSTMSQLGYMMLALGMGSYRSALFHLITHAYSKALLFLGSGSIIHSMETIVGYSPDKSQNMVLMGGLTKHVPITQISFLLGILSLCGIPPLACFWSKDEILNDSWLYSPIFTIIAWTTAGLTAFYMFRIYLLTFEGHLNVHFQNYSGKENTPFYSISLWGKGGSKRINKNLRLVKMNNSKSSSFFSKKTYRSDKNVRNRVGPFITIVHFENKKDYSYPYESDNTMLFPLLVLGIFTLFVGSLGIPFNQELDILTKWLTPSINLLHQKLNDSIDWYEFLKDAIFSVSIAYFGIFIASFLYKPIYSSFQNFDLINLFVKTGPKRSLWDKIINGLYNWSYNRAYIDAFYTTSLTGAVRGLAQFTHFFDRRVIDGIANGVGIMSFFVGESIKYVGGGRISSYLFFYLSCVSIFLLGLYFPVF</sequence>
<reference evidence="27" key="1">
    <citation type="journal article" date="2017" name="Mitochondrial DNA Part B Resour">
        <title>The complete chloroplast genome of Fraxinus chiisanensis (Oleaceae).</title>
        <authorList>
            <person name="Kim S.-C."/>
            <person name="Lee J.-W."/>
            <person name="Baek S.-H."/>
            <person name="Lee M.-W."/>
            <person name="Hong K.-N."/>
        </authorList>
    </citation>
    <scope>NUCLEOTIDE SEQUENCE</scope>
</reference>
<feature type="domain" description="NADH:ubiquinone/plastoquinone oxidoreductase chloroplast chain 5 C-terminal" evidence="25">
    <location>
        <begin position="448"/>
        <end position="685"/>
    </location>
</feature>
<keyword evidence="16" id="KW-0793">Thylakoid</keyword>
<feature type="transmembrane region" description="Helical" evidence="22">
    <location>
        <begin position="601"/>
        <end position="619"/>
    </location>
</feature>
<comment type="subcellular location">
    <subcellularLocation>
        <location evidence="2">Plastid</location>
        <location evidence="2">Chloroplast thylakoid membrane</location>
        <topology evidence="2">Multi-pass membrane protein</topology>
    </subcellularLocation>
</comment>
<feature type="transmembrane region" description="Helical" evidence="22">
    <location>
        <begin position="393"/>
        <end position="412"/>
    </location>
</feature>
<evidence type="ECO:0000256" key="11">
    <source>
        <dbReference type="ARBA" id="ARBA00022857"/>
    </source>
</evidence>
<dbReference type="InterPro" id="IPR001750">
    <property type="entry name" value="ND/Mrp_TM"/>
</dbReference>
<evidence type="ECO:0000256" key="22">
    <source>
        <dbReference type="SAM" id="Phobius"/>
    </source>
</evidence>
<evidence type="ECO:0000256" key="8">
    <source>
        <dbReference type="ARBA" id="ARBA00022640"/>
    </source>
</evidence>
<evidence type="ECO:0000256" key="16">
    <source>
        <dbReference type="ARBA" id="ARBA00023078"/>
    </source>
</evidence>
<evidence type="ECO:0000256" key="5">
    <source>
        <dbReference type="ARBA" id="ARBA00018648"/>
    </source>
</evidence>
<evidence type="ECO:0000256" key="2">
    <source>
        <dbReference type="ARBA" id="ARBA00004454"/>
    </source>
</evidence>
<evidence type="ECO:0000259" key="24">
    <source>
        <dbReference type="Pfam" id="PF00662"/>
    </source>
</evidence>
<keyword evidence="17 22" id="KW-0472">Membrane</keyword>
<keyword evidence="9 22" id="KW-0812">Transmembrane</keyword>
<dbReference type="GO" id="GO:0042773">
    <property type="term" value="P:ATP synthesis coupled electron transport"/>
    <property type="evidence" value="ECO:0007669"/>
    <property type="project" value="InterPro"/>
</dbReference>
<keyword evidence="15" id="KW-0520">NAD</keyword>
<dbReference type="PRINTS" id="PR01434">
    <property type="entry name" value="NADHDHGNASE5"/>
</dbReference>
<evidence type="ECO:0000256" key="3">
    <source>
        <dbReference type="ARBA" id="ARBA00008200"/>
    </source>
</evidence>
<evidence type="ECO:0000313" key="27">
    <source>
        <dbReference type="EMBL" id="AYQ95509.1"/>
    </source>
</evidence>
<evidence type="ECO:0000256" key="17">
    <source>
        <dbReference type="ARBA" id="ARBA00023136"/>
    </source>
</evidence>
<feature type="transmembrane region" description="Helical" evidence="22">
    <location>
        <begin position="225"/>
        <end position="250"/>
    </location>
</feature>
<evidence type="ECO:0000256" key="20">
    <source>
        <dbReference type="ARBA" id="ARBA00047726"/>
    </source>
</evidence>
<feature type="transmembrane region" description="Helical" evidence="22">
    <location>
        <begin position="424"/>
        <end position="447"/>
    </location>
</feature>
<evidence type="ECO:0000256" key="4">
    <source>
        <dbReference type="ARBA" id="ARBA00011199"/>
    </source>
</evidence>
<geneLocation type="plastid" evidence="26"/>
<dbReference type="NCBIfam" id="TIGR01974">
    <property type="entry name" value="NDH_I_L"/>
    <property type="match status" value="1"/>
</dbReference>
<dbReference type="EMBL" id="MF980720">
    <property type="protein sequence ID" value="AYQ95509.1"/>
    <property type="molecule type" value="Genomic_DNA"/>
</dbReference>
<feature type="transmembrane region" description="Helical" evidence="22">
    <location>
        <begin position="546"/>
        <end position="566"/>
    </location>
</feature>
<dbReference type="Pfam" id="PF00662">
    <property type="entry name" value="Proton_antipo_N"/>
    <property type="match status" value="1"/>
</dbReference>
<evidence type="ECO:0000256" key="10">
    <source>
        <dbReference type="ARBA" id="ARBA00022719"/>
    </source>
</evidence>
<dbReference type="GO" id="GO:0009535">
    <property type="term" value="C:chloroplast thylakoid membrane"/>
    <property type="evidence" value="ECO:0007669"/>
    <property type="project" value="UniProtKB-SubCell"/>
</dbReference>
<comment type="catalytic activity">
    <reaction evidence="21">
        <text>a plastoquinone + NADH + (n+1) H(+)(in) = a plastoquinol + NAD(+) + n H(+)(out)</text>
        <dbReference type="Rhea" id="RHEA:42608"/>
        <dbReference type="Rhea" id="RHEA-COMP:9561"/>
        <dbReference type="Rhea" id="RHEA-COMP:9562"/>
        <dbReference type="ChEBI" id="CHEBI:15378"/>
        <dbReference type="ChEBI" id="CHEBI:17757"/>
        <dbReference type="ChEBI" id="CHEBI:57540"/>
        <dbReference type="ChEBI" id="CHEBI:57945"/>
        <dbReference type="ChEBI" id="CHEBI:62192"/>
    </reaction>
</comment>
<keyword evidence="13" id="KW-1278">Translocase</keyword>